<dbReference type="SUPFAM" id="SSF52058">
    <property type="entry name" value="L domain-like"/>
    <property type="match status" value="1"/>
</dbReference>
<sequence>MGSVINFDKLLLKCGDIDIYSKINLILTSAKEYFKNLLNKTEEYITYSDAENIIEFDIINKLYITEIDIVDINILSSLKNLKELHILYNNESIFFNIPYNIEILIIQSLNIIDLSFLHNFKNITKLDISNNKNSNISEITWKYIDNLTYLNCSSCNIQNYEFIKNLINLKTLVISSNIGNNLENIITNNIEELIMESLDIADYSFIEKLINLKILNIAFNKADKNNLHLINLPHTLEYLDDYETYKENYDFLKKLPNLIEYKFYENESSNPIKISMLNLNIYYKLEYIDLQGCHVDTDLLLSHTKLKRISIDLNYTNTEIIIDLPISVERVRILNNKCINNYIFLKELINLKRLKIVNSYINSLHISNDIENISLDSCKSKYNCNFKFLENKQNLYKLKLGMDKLYNINNISLPINIQYIVINNIEMLKNIKYLEYMNNLEYIEISNNIYSDDNIIIDLRNTYIKTFKVIFMYQNTIKIYLPNTIENIIYLNYNRDNFIWKPYKNLKKIKTLKKHKQMVNNIYKNANIEIEIF</sequence>
<evidence type="ECO:0000313" key="2">
    <source>
        <dbReference type="Proteomes" id="UP000792671"/>
    </source>
</evidence>
<dbReference type="GeneID" id="15613651"/>
<dbReference type="EMBL" id="HF679134">
    <property type="protein sequence ID" value="CCU56227.1"/>
    <property type="molecule type" value="Genomic_DNA"/>
</dbReference>
<dbReference type="Gene3D" id="3.80.10.10">
    <property type="entry name" value="Ribonuclease Inhibitor"/>
    <property type="match status" value="2"/>
</dbReference>
<gene>
    <name evidence="1" type="ORF">MYSEV_029</name>
</gene>
<dbReference type="Proteomes" id="UP000792671">
    <property type="component" value="Genome"/>
</dbReference>
<proteinExistence type="predicted"/>
<reference evidence="1 2" key="1">
    <citation type="journal article" date="2013" name="J. Virol.">
        <title>New Insights into the Evolution of Entomopoxvirinae from the Complete Genome Sequences of Four Entomopoxviruses Infecting Adoxophyes honmai, Choristoneura biennis, Choristoneura rosaceana, and Mythimna separata.</title>
        <authorList>
            <person name="Theze J."/>
            <person name="Takatsuka J."/>
            <person name="Li Z."/>
            <person name="Gallais J."/>
            <person name="Doucet D."/>
            <person name="Arif B."/>
            <person name="Nakai M."/>
            <person name="Herniou E.A."/>
        </authorList>
    </citation>
    <scope>NUCLEOTIDE SEQUENCE [LARGE SCALE GENOMIC DNA]</scope>
</reference>
<dbReference type="KEGG" id="vg:15613651"/>
<organism evidence="1 2">
    <name type="scientific">Mythimna separata entomopoxvirus 'L'</name>
    <dbReference type="NCBI Taxonomy" id="1293572"/>
    <lineage>
        <taxon>Viruses</taxon>
        <taxon>Varidnaviria</taxon>
        <taxon>Bamfordvirae</taxon>
        <taxon>Nucleocytoviricota</taxon>
        <taxon>Pokkesviricetes</taxon>
        <taxon>Chitovirales</taxon>
        <taxon>Poxviridae</taxon>
        <taxon>Entomopoxvirinae</taxon>
        <taxon>Betaentomopoxvirus</taxon>
        <taxon>Betaentomopoxvirus mseparata</taxon>
        <taxon>Mythimna separata entomopoxvirus</taxon>
    </lineage>
</organism>
<dbReference type="InterPro" id="IPR032675">
    <property type="entry name" value="LRR_dom_sf"/>
</dbReference>
<name>A0A916KQ15_9POXV</name>
<dbReference type="OrthoDB" id="31628at10239"/>
<dbReference type="RefSeq" id="YP_008003546.1">
    <property type="nucleotide sequence ID" value="NC_021246.1"/>
</dbReference>
<protein>
    <submittedName>
        <fullName evidence="1">Leucine rich repeat gene family</fullName>
    </submittedName>
</protein>
<evidence type="ECO:0000313" key="1">
    <source>
        <dbReference type="EMBL" id="CCU56227.1"/>
    </source>
</evidence>
<accession>A0A916KQ15</accession>
<keyword evidence="2" id="KW-1185">Reference proteome</keyword>